<accession>A0A174N077</accession>
<dbReference type="Pfam" id="PF13004">
    <property type="entry name" value="BACON"/>
    <property type="match status" value="2"/>
</dbReference>
<name>A0A174N077_9BACE</name>
<dbReference type="EMBL" id="CZAI01000004">
    <property type="protein sequence ID" value="CUP42013.1"/>
    <property type="molecule type" value="Genomic_DNA"/>
</dbReference>
<dbReference type="PROSITE" id="PS51723">
    <property type="entry name" value="PEPTIDASE_M60"/>
    <property type="match status" value="1"/>
</dbReference>
<dbReference type="PANTHER" id="PTHR15730:SF5">
    <property type="entry name" value="SI:CH211-210B2.2-RELATED"/>
    <property type="match status" value="1"/>
</dbReference>
<sequence length="954" mass="108807">MIQYFMKQYLFLLWGITSLIFSSLFLACSDDEPGDKTPVFTIKEEYLQQDFDQKQSSLVIPVETNLAADAWVVSSNQDWCVAAKDMSGSSPAVKVLVHANEEPDVRSAEITLKSSVQNYTIQVRQLGYGPAILVKNPNPIIDAAGGPLSIIVTSNIEYTIEQSENSDWIKTVPATRALTDKEYQYTVDANPYYETRTVTFTYIYTKDDKIRALCSVTQNAKDSGVSDVEIEGDLKISPNGGKDSEHQPGQGIENSFDGKFGGTPYHSIWNQKANFPVTLEYFFDGTKDIDYLIYHTRSGNGNFGKLDIYTATEDAPEYTKYGSFDFKMQNASSRVVFAQSLKKATKIKFEVHSGLGDFVSCDEMEFYQKNPDKKLDAQLLGVFTDITCTEVRDEATDAQINALPGYFANIAIQLKRNTYDEWEKSFRIQDYHPYSNVEEWAETLMTKRYSNLDNPTGIYVEAGDSVIVLVGDTHGQSLSIQCIGEEKSGDYVQTAASGETRFLEEGVNKLGFTQRGMLFLMYNTNLQDVNAKPVKIHIPLGSGYVSGFFDVKTDKTNDKYKELINKATYKYFCIRGERIMFYFHRDKMMQAVPYDILSAINLWDDIISWQQELMGIDDVRPSQVNNHLFAISPEGSYMWASDYRIGFVYTYLNNILLYDNVMAAKDNAWGPAHEIGHIHQRAINWPGSTESSNNLFSNYILFKLGKYCSRGSELSALAKARFVDKQAWWNMGSATHQNEDTEIHMRMNWQLWNYYHRCGYKTDFWQKLFKLLREDRIVESNPGAGQLHFAKMASKAANENLTEFFRMWGFLEPVINVEIEQYGKWNYNVTPTMIAEAVSYMSQFPAPKHAFYYLEDRKNNDVGIEQYQVGDVGYYTQFKNDQKITKNVTYTRSGQHITISSGDEAVAFEVKKGSEIMYFSNFFSFDIPASIPWNDSMKIYAVQANGERKEVKSN</sequence>
<dbReference type="SUPFAM" id="SSF49785">
    <property type="entry name" value="Galactose-binding domain-like"/>
    <property type="match status" value="1"/>
</dbReference>
<dbReference type="InterPro" id="IPR041333">
    <property type="entry name" value="M60_C"/>
</dbReference>
<dbReference type="Gene3D" id="2.60.120.1250">
    <property type="entry name" value="Peptidase M60, enhancin-like domain 1"/>
    <property type="match status" value="1"/>
</dbReference>
<dbReference type="PANTHER" id="PTHR15730">
    <property type="entry name" value="EXPERIMENTAL AUTOIMMUNE PROSTATITIS ANTIGEN 2-RELATED"/>
    <property type="match status" value="1"/>
</dbReference>
<feature type="region of interest" description="Disordered" evidence="1">
    <location>
        <begin position="232"/>
        <end position="254"/>
    </location>
</feature>
<dbReference type="CDD" id="cd14948">
    <property type="entry name" value="BACON"/>
    <property type="match status" value="2"/>
</dbReference>
<dbReference type="AlphaFoldDB" id="A0A174N077"/>
<dbReference type="InterPro" id="IPR031161">
    <property type="entry name" value="Peptidase_M60_dom"/>
</dbReference>
<dbReference type="Proteomes" id="UP000095657">
    <property type="component" value="Unassembled WGS sequence"/>
</dbReference>
<dbReference type="RefSeq" id="WP_055171855.1">
    <property type="nucleotide sequence ID" value="NZ_CZAI01000004.1"/>
</dbReference>
<dbReference type="Gene3D" id="1.10.390.30">
    <property type="entry name" value="Peptidase M60, enhancin-like domain 3"/>
    <property type="match status" value="1"/>
</dbReference>
<organism evidence="3 4">
    <name type="scientific">Bacteroides caccae</name>
    <dbReference type="NCBI Taxonomy" id="47678"/>
    <lineage>
        <taxon>Bacteria</taxon>
        <taxon>Pseudomonadati</taxon>
        <taxon>Bacteroidota</taxon>
        <taxon>Bacteroidia</taxon>
        <taxon>Bacteroidales</taxon>
        <taxon>Bacteroidaceae</taxon>
        <taxon>Bacteroides</taxon>
    </lineage>
</organism>
<dbReference type="Gene3D" id="2.60.120.260">
    <property type="entry name" value="Galactose-binding domain-like"/>
    <property type="match status" value="1"/>
</dbReference>
<dbReference type="PROSITE" id="PS51257">
    <property type="entry name" value="PROKAR_LIPOPROTEIN"/>
    <property type="match status" value="1"/>
</dbReference>
<evidence type="ECO:0000313" key="4">
    <source>
        <dbReference type="Proteomes" id="UP000095657"/>
    </source>
</evidence>
<feature type="domain" description="Peptidase M60" evidence="2">
    <location>
        <begin position="451"/>
        <end position="756"/>
    </location>
</feature>
<dbReference type="Gene3D" id="3.40.390.80">
    <property type="entry name" value="Peptidase M60, enhancin-like domain 2"/>
    <property type="match status" value="1"/>
</dbReference>
<dbReference type="Gene3D" id="2.60.40.10">
    <property type="entry name" value="Immunoglobulins"/>
    <property type="match status" value="2"/>
</dbReference>
<protein>
    <submittedName>
        <fullName evidence="3">Coagulation factor 5/8 type domain protein</fullName>
    </submittedName>
</protein>
<dbReference type="Pfam" id="PF18630">
    <property type="entry name" value="Peptidase_M60_C"/>
    <property type="match status" value="1"/>
</dbReference>
<dbReference type="STRING" id="47678.ERS852494_02224"/>
<dbReference type="InterPro" id="IPR013783">
    <property type="entry name" value="Ig-like_fold"/>
</dbReference>
<dbReference type="InterPro" id="IPR008979">
    <property type="entry name" value="Galactose-bd-like_sf"/>
</dbReference>
<evidence type="ECO:0000313" key="3">
    <source>
        <dbReference type="EMBL" id="CUP42013.1"/>
    </source>
</evidence>
<evidence type="ECO:0000256" key="1">
    <source>
        <dbReference type="SAM" id="MobiDB-lite"/>
    </source>
</evidence>
<evidence type="ECO:0000259" key="2">
    <source>
        <dbReference type="PROSITE" id="PS51723"/>
    </source>
</evidence>
<gene>
    <name evidence="3" type="ORF">ERS852494_02224</name>
</gene>
<dbReference type="Pfam" id="PF13402">
    <property type="entry name" value="Peptidase_M60"/>
    <property type="match status" value="1"/>
</dbReference>
<proteinExistence type="predicted"/>
<dbReference type="SMART" id="SM01276">
    <property type="entry name" value="M60-like"/>
    <property type="match status" value="1"/>
</dbReference>
<dbReference type="InterPro" id="IPR051244">
    <property type="entry name" value="TCAF"/>
</dbReference>
<dbReference type="InterPro" id="IPR042279">
    <property type="entry name" value="Pep_M60_3"/>
</dbReference>
<dbReference type="InterPro" id="IPR024361">
    <property type="entry name" value="BACON"/>
</dbReference>
<reference evidence="3 4" key="1">
    <citation type="submission" date="2015-09" db="EMBL/GenBank/DDBJ databases">
        <authorList>
            <consortium name="Pathogen Informatics"/>
        </authorList>
    </citation>
    <scope>NUCLEOTIDE SEQUENCE [LARGE SCALE GENOMIC DNA]</scope>
    <source>
        <strain evidence="3 4">2789STDY5834880</strain>
    </source>
</reference>